<evidence type="ECO:0008006" key="3">
    <source>
        <dbReference type="Google" id="ProtNLM"/>
    </source>
</evidence>
<name>A0A562T754_9HYPH</name>
<protein>
    <recommendedName>
        <fullName evidence="3">Lambda family phage tail tape measure protein</fullName>
    </recommendedName>
</protein>
<keyword evidence="2" id="KW-1185">Reference proteome</keyword>
<evidence type="ECO:0000313" key="2">
    <source>
        <dbReference type="Proteomes" id="UP000320593"/>
    </source>
</evidence>
<dbReference type="AlphaFoldDB" id="A0A562T754"/>
<dbReference type="Proteomes" id="UP000320593">
    <property type="component" value="Unassembled WGS sequence"/>
</dbReference>
<dbReference type="EMBL" id="VLLF01000003">
    <property type="protein sequence ID" value="TWI89381.1"/>
    <property type="molecule type" value="Genomic_DNA"/>
</dbReference>
<reference evidence="1 2" key="1">
    <citation type="submission" date="2019-07" db="EMBL/GenBank/DDBJ databases">
        <title>Genomic Encyclopedia of Archaeal and Bacterial Type Strains, Phase II (KMG-II): from individual species to whole genera.</title>
        <authorList>
            <person name="Goeker M."/>
        </authorList>
    </citation>
    <scope>NUCLEOTIDE SEQUENCE [LARGE SCALE GENOMIC DNA]</scope>
    <source>
        <strain evidence="1 2">ATCC BAA-252</strain>
    </source>
</reference>
<sequence>MNERDGVDLPLADMDRFARQMDDIRQSAEGVSRSLASGLKAALVDGKSLDAVFRQMALSVSNRLVASALKPLDGLASSLAGNLVSGIGTTAGKSLSGLLSGATPFAKGGVVAAPTYFGMGQDGLGLMGEAGAEAVLPLQRGSDGRLGVKMGSGAGTAPVQINVTTQDAESFRRSEAQVSAMVARAVGRGRRGL</sequence>
<gene>
    <name evidence="1" type="ORF">JM93_01584</name>
</gene>
<proteinExistence type="predicted"/>
<evidence type="ECO:0000313" key="1">
    <source>
        <dbReference type="EMBL" id="TWI89381.1"/>
    </source>
</evidence>
<dbReference type="OrthoDB" id="8448547at2"/>
<dbReference type="RefSeq" id="WP_145341965.1">
    <property type="nucleotide sequence ID" value="NZ_SMLY01000075.1"/>
</dbReference>
<accession>A0A562T754</accession>
<organism evidence="1 2">
    <name type="scientific">Roseibium hamelinense</name>
    <dbReference type="NCBI Taxonomy" id="150831"/>
    <lineage>
        <taxon>Bacteria</taxon>
        <taxon>Pseudomonadati</taxon>
        <taxon>Pseudomonadota</taxon>
        <taxon>Alphaproteobacteria</taxon>
        <taxon>Hyphomicrobiales</taxon>
        <taxon>Stappiaceae</taxon>
        <taxon>Roseibium</taxon>
    </lineage>
</organism>
<comment type="caution">
    <text evidence="1">The sequence shown here is derived from an EMBL/GenBank/DDBJ whole genome shotgun (WGS) entry which is preliminary data.</text>
</comment>